<dbReference type="RefSeq" id="WP_161813907.1">
    <property type="nucleotide sequence ID" value="NZ_BLJN01000004.1"/>
</dbReference>
<evidence type="ECO:0000256" key="2">
    <source>
        <dbReference type="ARBA" id="ARBA00022448"/>
    </source>
</evidence>
<name>A0A829YFP9_9GAMM</name>
<gene>
    <name evidence="12" type="primary">btuB_17</name>
    <name evidence="12" type="ORF">GCM10011487_42450</name>
</gene>
<comment type="subcellular location">
    <subcellularLocation>
        <location evidence="1 8">Cell outer membrane</location>
        <topology evidence="1 8">Multi-pass membrane protein</topology>
    </subcellularLocation>
</comment>
<dbReference type="InterPro" id="IPR000531">
    <property type="entry name" value="Beta-barrel_TonB"/>
</dbReference>
<dbReference type="GO" id="GO:0009279">
    <property type="term" value="C:cell outer membrane"/>
    <property type="evidence" value="ECO:0007669"/>
    <property type="project" value="UniProtKB-SubCell"/>
</dbReference>
<evidence type="ECO:0000313" key="12">
    <source>
        <dbReference type="EMBL" id="GFE82245.1"/>
    </source>
</evidence>
<keyword evidence="7 8" id="KW-0998">Cell outer membrane</keyword>
<keyword evidence="6 8" id="KW-0472">Membrane</keyword>
<dbReference type="InterPro" id="IPR012910">
    <property type="entry name" value="Plug_dom"/>
</dbReference>
<dbReference type="Gene3D" id="2.170.130.10">
    <property type="entry name" value="TonB-dependent receptor, plug domain"/>
    <property type="match status" value="1"/>
</dbReference>
<dbReference type="Pfam" id="PF07715">
    <property type="entry name" value="Plug"/>
    <property type="match status" value="1"/>
</dbReference>
<dbReference type="Proteomes" id="UP000445000">
    <property type="component" value="Unassembled WGS sequence"/>
</dbReference>
<feature type="domain" description="TonB-dependent receptor-like beta-barrel" evidence="10">
    <location>
        <begin position="435"/>
        <end position="932"/>
    </location>
</feature>
<evidence type="ECO:0000313" key="13">
    <source>
        <dbReference type="Proteomes" id="UP000445000"/>
    </source>
</evidence>
<dbReference type="PANTHER" id="PTHR47234:SF3">
    <property type="entry name" value="SECRETIN_TONB SHORT N-TERMINAL DOMAIN-CONTAINING PROTEIN"/>
    <property type="match status" value="1"/>
</dbReference>
<reference evidence="13" key="1">
    <citation type="submission" date="2020-01" db="EMBL/GenBank/DDBJ databases">
        <title>'Steroidobacter agaridevorans' sp. nov., agar-degrading bacteria isolated from rhizosphere soils.</title>
        <authorList>
            <person name="Ikenaga M."/>
            <person name="Kataoka M."/>
            <person name="Murouchi A."/>
            <person name="Katsuragi S."/>
            <person name="Sakai M."/>
        </authorList>
    </citation>
    <scope>NUCLEOTIDE SEQUENCE [LARGE SCALE GENOMIC DNA]</scope>
    <source>
        <strain evidence="13">YU21-B</strain>
    </source>
</reference>
<evidence type="ECO:0000256" key="4">
    <source>
        <dbReference type="ARBA" id="ARBA00022692"/>
    </source>
</evidence>
<dbReference type="InterPro" id="IPR037066">
    <property type="entry name" value="Plug_dom_sf"/>
</dbReference>
<keyword evidence="4 8" id="KW-0812">Transmembrane</keyword>
<evidence type="ECO:0000259" key="10">
    <source>
        <dbReference type="Pfam" id="PF00593"/>
    </source>
</evidence>
<organism evidence="12 13">
    <name type="scientific">Steroidobacter agaridevorans</name>
    <dbReference type="NCBI Taxonomy" id="2695856"/>
    <lineage>
        <taxon>Bacteria</taxon>
        <taxon>Pseudomonadati</taxon>
        <taxon>Pseudomonadota</taxon>
        <taxon>Gammaproteobacteria</taxon>
        <taxon>Steroidobacterales</taxon>
        <taxon>Steroidobacteraceae</taxon>
        <taxon>Steroidobacter</taxon>
    </lineage>
</organism>
<dbReference type="InterPro" id="IPR039426">
    <property type="entry name" value="TonB-dep_rcpt-like"/>
</dbReference>
<keyword evidence="12" id="KW-0675">Receptor</keyword>
<keyword evidence="3 8" id="KW-1134">Transmembrane beta strand</keyword>
<comment type="caution">
    <text evidence="12">The sequence shown here is derived from an EMBL/GenBank/DDBJ whole genome shotgun (WGS) entry which is preliminary data.</text>
</comment>
<dbReference type="AlphaFoldDB" id="A0A829YFP9"/>
<evidence type="ECO:0000256" key="9">
    <source>
        <dbReference type="RuleBase" id="RU003357"/>
    </source>
</evidence>
<sequence length="974" mass="104593">MILIDSGQAQNHRRSLVLERMVARTLKTTRRAGRIGGYAALGMMSLASHSAWSQAAAVAADAAPVEVVVTGTRIVRDGYEAPTPVSVLGVEQIQSFGSPNIADAVNTLPALSGSVSPATSVTTASTGNSNINALNLRALGENRTLVLIDGQRSVASSLSGLVDVNLIPQDLISQVEVVTGGASAVYGSDALGGVVNFVLDKKFTGMKTTSQYGSTTHGDGDNWMAGATFGTPFADGRGHFIFSASARQQSVIPINRRDWNLKGWQFMNNPGYTPTNGQPQRLLLDQVSVSTGIAGGIVTNGPLRGTAFGVGGQPYTFNFGDLVTDPDMRGGDWELSQVRGTRAGASLLGGSRTHSAFMRVSWDLTDDVNIYFQAATARDKNRNYAFSLEDTGSIQLNVDNAFLPESVRQAMLDRGVTTFRLGTMHPDLDIATPVNDRRVTRFVLGATGSLGDKWEWDAYYQRGVSDLHVMTEGIWVNSYLALAYDAVVNPANGTIVCRSTLTDPGNGCVPYNPMGIGVNSQAARDYVQGNGEKMWRYQQLTQDVAAVSLSGSPFATWAGDVSVATGVEWRKEWIGKGENDAISDRFGWWVGGYPSTQGSYDVTEGYVETVIPLAKDLPALKSLDVSGAIRVTEYSTSGSVETWKAGLNWAPLDDVRFRATLSHDIRAPNLEELFSRGSGGAPAVTNPWLGNATEYITSPRLGNTELTPEKADGFGAGLVLTPRVLPGFALSVDYWSVDIEDAIGLPTTQDIIDNCYQGQTAFCSAIDFYPDTDSLFVVRRTPFNYTSQVARGVDYETSYRFDVGDLFDGAPGSVQLRALATNYKRNATTTEGIVEDTAGMNTSYGPPDWKWNASIAYALESFNATVTARGISSGVYDNDWIECSSNCPTSTTKYVTVSDNDIDGAVYFDLALSYGVDVGGMEVEGFLNVRNITDKDPAIVAANPGGFNYTIAPANARLYDVLGRTFTVGFRMNL</sequence>
<keyword evidence="13" id="KW-1185">Reference proteome</keyword>
<protein>
    <submittedName>
        <fullName evidence="12">TonB-dependent receptor</fullName>
    </submittedName>
</protein>
<dbReference type="InterPro" id="IPR036942">
    <property type="entry name" value="Beta-barrel_TonB_sf"/>
</dbReference>
<proteinExistence type="inferred from homology"/>
<keyword evidence="2 8" id="KW-0813">Transport</keyword>
<evidence type="ECO:0000256" key="7">
    <source>
        <dbReference type="ARBA" id="ARBA00023237"/>
    </source>
</evidence>
<evidence type="ECO:0000256" key="6">
    <source>
        <dbReference type="ARBA" id="ARBA00023136"/>
    </source>
</evidence>
<accession>A0A829YFP9</accession>
<evidence type="ECO:0000256" key="5">
    <source>
        <dbReference type="ARBA" id="ARBA00023077"/>
    </source>
</evidence>
<evidence type="ECO:0000256" key="1">
    <source>
        <dbReference type="ARBA" id="ARBA00004571"/>
    </source>
</evidence>
<keyword evidence="5 9" id="KW-0798">TonB box</keyword>
<dbReference type="PROSITE" id="PS52016">
    <property type="entry name" value="TONB_DEPENDENT_REC_3"/>
    <property type="match status" value="1"/>
</dbReference>
<evidence type="ECO:0000256" key="8">
    <source>
        <dbReference type="PROSITE-ProRule" id="PRU01360"/>
    </source>
</evidence>
<dbReference type="PANTHER" id="PTHR47234">
    <property type="match status" value="1"/>
</dbReference>
<dbReference type="Gene3D" id="2.40.170.20">
    <property type="entry name" value="TonB-dependent receptor, beta-barrel domain"/>
    <property type="match status" value="1"/>
</dbReference>
<evidence type="ECO:0000256" key="3">
    <source>
        <dbReference type="ARBA" id="ARBA00022452"/>
    </source>
</evidence>
<dbReference type="Pfam" id="PF00593">
    <property type="entry name" value="TonB_dep_Rec_b-barrel"/>
    <property type="match status" value="1"/>
</dbReference>
<comment type="similarity">
    <text evidence="8 9">Belongs to the TonB-dependent receptor family.</text>
</comment>
<dbReference type="EMBL" id="BLJN01000004">
    <property type="protein sequence ID" value="GFE82245.1"/>
    <property type="molecule type" value="Genomic_DNA"/>
</dbReference>
<dbReference type="SUPFAM" id="SSF56935">
    <property type="entry name" value="Porins"/>
    <property type="match status" value="1"/>
</dbReference>
<feature type="domain" description="TonB-dependent receptor plug" evidence="11">
    <location>
        <begin position="80"/>
        <end position="194"/>
    </location>
</feature>
<evidence type="ECO:0000259" key="11">
    <source>
        <dbReference type="Pfam" id="PF07715"/>
    </source>
</evidence>